<evidence type="ECO:0000259" key="2">
    <source>
        <dbReference type="Pfam" id="PF00656"/>
    </source>
</evidence>
<feature type="domain" description="Peptidase C14 caspase" evidence="2">
    <location>
        <begin position="1"/>
        <end position="94"/>
    </location>
</feature>
<accession>U9TNU4</accession>
<gene>
    <name evidence="3" type="ORF">GLOINDRAFT_230345</name>
</gene>
<dbReference type="PANTHER" id="PTHR48104:SF30">
    <property type="entry name" value="METACASPASE-1"/>
    <property type="match status" value="1"/>
</dbReference>
<dbReference type="AlphaFoldDB" id="U9TNU4"/>
<evidence type="ECO:0000313" key="3">
    <source>
        <dbReference type="EMBL" id="ESA04991.1"/>
    </source>
</evidence>
<dbReference type="EMBL" id="KI293651">
    <property type="protein sequence ID" value="ESA04991.1"/>
    <property type="molecule type" value="Genomic_DNA"/>
</dbReference>
<dbReference type="GO" id="GO:0006508">
    <property type="term" value="P:proteolysis"/>
    <property type="evidence" value="ECO:0007669"/>
    <property type="project" value="InterPro"/>
</dbReference>
<evidence type="ECO:0000256" key="1">
    <source>
        <dbReference type="ARBA" id="ARBA00009005"/>
    </source>
</evidence>
<dbReference type="InterPro" id="IPR050452">
    <property type="entry name" value="Metacaspase"/>
</dbReference>
<dbReference type="PANTHER" id="PTHR48104">
    <property type="entry name" value="METACASPASE-4"/>
    <property type="match status" value="1"/>
</dbReference>
<dbReference type="Pfam" id="PF00656">
    <property type="entry name" value="Peptidase_C14"/>
    <property type="match status" value="1"/>
</dbReference>
<reference evidence="3" key="1">
    <citation type="submission" date="2013-07" db="EMBL/GenBank/DDBJ databases">
        <title>The genome of an arbuscular mycorrhizal fungus provides insights into the evolution of the oldest plant symbiosis.</title>
        <authorList>
            <consortium name="DOE Joint Genome Institute"/>
            <person name="Tisserant E."/>
            <person name="Malbreil M."/>
            <person name="Kuo A."/>
            <person name="Kohler A."/>
            <person name="Symeonidi A."/>
            <person name="Balestrini R."/>
            <person name="Charron P."/>
            <person name="Duensing N."/>
            <person name="Frei-dit-Frey N."/>
            <person name="Gianinazzi-Pearson V."/>
            <person name="Gilbert B."/>
            <person name="Handa Y."/>
            <person name="Hijri M."/>
            <person name="Kaul R."/>
            <person name="Kawaguchi M."/>
            <person name="Krajinski F."/>
            <person name="Lammers P."/>
            <person name="Lapierre D."/>
            <person name="Masclaux F.G."/>
            <person name="Murat C."/>
            <person name="Morin E."/>
            <person name="Ndikumana S."/>
            <person name="Pagni M."/>
            <person name="Petitpierre D."/>
            <person name="Requena N."/>
            <person name="Rosikiewicz P."/>
            <person name="Riley R."/>
            <person name="Saito K."/>
            <person name="San Clemente H."/>
            <person name="Shapiro H."/>
            <person name="van Tuinen D."/>
            <person name="Becard G."/>
            <person name="Bonfante P."/>
            <person name="Paszkowski U."/>
            <person name="Shachar-Hill Y."/>
            <person name="Young J.P."/>
            <person name="Sanders I.R."/>
            <person name="Henrissat B."/>
            <person name="Rensing S.A."/>
            <person name="Grigoriev I.V."/>
            <person name="Corradi N."/>
            <person name="Roux C."/>
            <person name="Martin F."/>
        </authorList>
    </citation>
    <scope>NUCLEOTIDE SEQUENCE</scope>
    <source>
        <strain evidence="3">DAOM 197198</strain>
    </source>
</reference>
<protein>
    <recommendedName>
        <fullName evidence="2">Peptidase C14 caspase domain-containing protein</fullName>
    </recommendedName>
</protein>
<dbReference type="GO" id="GO:0005737">
    <property type="term" value="C:cytoplasm"/>
    <property type="evidence" value="ECO:0007669"/>
    <property type="project" value="TreeGrafter"/>
</dbReference>
<sequence>MRWLVHDARPNDSFFFHFSGHGGQAQDLDGDEDDGYDETIMPSDFQKNGQIIDDIMHDIMVKPLPCGVRLMAIFDDSCHSGTALDLPFIYSTQGKVKEANFLSEGNIRKKYFRKK</sequence>
<dbReference type="GO" id="GO:0004197">
    <property type="term" value="F:cysteine-type endopeptidase activity"/>
    <property type="evidence" value="ECO:0007669"/>
    <property type="project" value="InterPro"/>
</dbReference>
<comment type="similarity">
    <text evidence="1">Belongs to the peptidase C14B family.</text>
</comment>
<proteinExistence type="inferred from homology"/>
<name>U9TNU4_RHIID</name>
<dbReference type="InterPro" id="IPR011600">
    <property type="entry name" value="Pept_C14_caspase"/>
</dbReference>
<dbReference type="eggNOG" id="KOG1546">
    <property type="taxonomic scope" value="Eukaryota"/>
</dbReference>
<organism evidence="3">
    <name type="scientific">Rhizophagus irregularis (strain DAOM 181602 / DAOM 197198 / MUCL 43194)</name>
    <name type="common">Arbuscular mycorrhizal fungus</name>
    <name type="synonym">Glomus intraradices</name>
    <dbReference type="NCBI Taxonomy" id="747089"/>
    <lineage>
        <taxon>Eukaryota</taxon>
        <taxon>Fungi</taxon>
        <taxon>Fungi incertae sedis</taxon>
        <taxon>Mucoromycota</taxon>
        <taxon>Glomeromycotina</taxon>
        <taxon>Glomeromycetes</taxon>
        <taxon>Glomerales</taxon>
        <taxon>Glomeraceae</taxon>
        <taxon>Rhizophagus</taxon>
    </lineage>
</organism>
<dbReference type="HOGENOM" id="CLU_169837_0_0_1"/>
<dbReference type="VEuPathDB" id="FungiDB:RhiirFUN_000967"/>
<dbReference type="Gene3D" id="3.40.50.12660">
    <property type="match status" value="1"/>
</dbReference>